<protein>
    <submittedName>
        <fullName evidence="2">Uncharacterized protein</fullName>
    </submittedName>
</protein>
<dbReference type="EMBL" id="UGOG01000001">
    <property type="protein sequence ID" value="STX61647.1"/>
    <property type="molecule type" value="Genomic_DNA"/>
</dbReference>
<reference evidence="2 4" key="2">
    <citation type="submission" date="2018-06" db="EMBL/GenBank/DDBJ databases">
        <authorList>
            <consortium name="Pathogen Informatics"/>
            <person name="Doyle S."/>
        </authorList>
    </citation>
    <scope>NUCLEOTIDE SEQUENCE [LARGE SCALE GENOMIC DNA]</scope>
    <source>
        <strain evidence="2 4">NCTC12239</strain>
    </source>
</reference>
<dbReference type="OrthoDB" id="6447488at2"/>
<reference evidence="1 3" key="1">
    <citation type="submission" date="2015-11" db="EMBL/GenBank/DDBJ databases">
        <title>Genomic analysis of 38 Legionella species identifies large and diverse effector repertoires.</title>
        <authorList>
            <person name="Burstein D."/>
            <person name="Amaro F."/>
            <person name="Zusman T."/>
            <person name="Lifshitz Z."/>
            <person name="Cohen O."/>
            <person name="Gilbert J.A."/>
            <person name="Pupko T."/>
            <person name="Shuman H.A."/>
            <person name="Segal G."/>
        </authorList>
    </citation>
    <scope>NUCLEOTIDE SEQUENCE [LARGE SCALE GENOMIC DNA]</scope>
    <source>
        <strain evidence="1 3">ATCC 43877</strain>
    </source>
</reference>
<evidence type="ECO:0000313" key="3">
    <source>
        <dbReference type="Proteomes" id="UP000054985"/>
    </source>
</evidence>
<proteinExistence type="predicted"/>
<gene>
    <name evidence="1" type="ORF">Lmor_0447</name>
    <name evidence="2" type="ORF">NCTC12239_00564</name>
</gene>
<sequence>MENVFLKHGINVNLVRPPAVIESDIRLIQENASVISKKAMELTDSWAGVMFVLSQEVVEKVATAVGFDIRIAKNIHKEIKKLKYATTESQTTFNEPLATWHAIDATLLVLRGATNLDHALSDFSNENIQSILDAHQDVFQRIREALPEYTAQMNFNPETASAVLRSFGADISSDMLYALASKYGTSSCVDLEGRRGVSSDFIRCVTLTLAYALS</sequence>
<dbReference type="AlphaFoldDB" id="A0A378JUH1"/>
<keyword evidence="3" id="KW-1185">Reference proteome</keyword>
<organism evidence="2 4">
    <name type="scientific">Legionella moravica</name>
    <dbReference type="NCBI Taxonomy" id="39962"/>
    <lineage>
        <taxon>Bacteria</taxon>
        <taxon>Pseudomonadati</taxon>
        <taxon>Pseudomonadota</taxon>
        <taxon>Gammaproteobacteria</taxon>
        <taxon>Legionellales</taxon>
        <taxon>Legionellaceae</taxon>
        <taxon>Legionella</taxon>
    </lineage>
</organism>
<evidence type="ECO:0000313" key="2">
    <source>
        <dbReference type="EMBL" id="STX61647.1"/>
    </source>
</evidence>
<dbReference type="EMBL" id="LNYN01000012">
    <property type="protein sequence ID" value="KTD37584.1"/>
    <property type="molecule type" value="Genomic_DNA"/>
</dbReference>
<dbReference type="Proteomes" id="UP000254040">
    <property type="component" value="Unassembled WGS sequence"/>
</dbReference>
<name>A0A378JUH1_9GAMM</name>
<dbReference type="RefSeq" id="WP_028383221.1">
    <property type="nucleotide sequence ID" value="NZ_CAAAJG010000067.1"/>
</dbReference>
<dbReference type="Proteomes" id="UP000054985">
    <property type="component" value="Unassembled WGS sequence"/>
</dbReference>
<evidence type="ECO:0000313" key="1">
    <source>
        <dbReference type="EMBL" id="KTD37584.1"/>
    </source>
</evidence>
<evidence type="ECO:0000313" key="4">
    <source>
        <dbReference type="Proteomes" id="UP000254040"/>
    </source>
</evidence>
<accession>A0A378JUH1</accession>